<dbReference type="GO" id="GO:0016491">
    <property type="term" value="F:oxidoreductase activity"/>
    <property type="evidence" value="ECO:0007669"/>
    <property type="project" value="UniProtKB-KW"/>
</dbReference>
<keyword evidence="2" id="KW-0560">Oxidoreductase</keyword>
<dbReference type="InterPro" id="IPR036291">
    <property type="entry name" value="NAD(P)-bd_dom_sf"/>
</dbReference>
<gene>
    <name evidence="3" type="ORF">LCGC14_1792770</name>
</gene>
<dbReference type="PANTHER" id="PTHR44196:SF1">
    <property type="entry name" value="DEHYDROGENASE_REDUCTASE SDR FAMILY MEMBER 7B"/>
    <property type="match status" value="1"/>
</dbReference>
<proteinExistence type="inferred from homology"/>
<dbReference type="Gene3D" id="3.40.50.720">
    <property type="entry name" value="NAD(P)-binding Rossmann-like Domain"/>
    <property type="match status" value="1"/>
</dbReference>
<organism evidence="3">
    <name type="scientific">marine sediment metagenome</name>
    <dbReference type="NCBI Taxonomy" id="412755"/>
    <lineage>
        <taxon>unclassified sequences</taxon>
        <taxon>metagenomes</taxon>
        <taxon>ecological metagenomes</taxon>
    </lineage>
</organism>
<accession>A0A0F9GS26</accession>
<dbReference type="Pfam" id="PF00106">
    <property type="entry name" value="adh_short"/>
    <property type="match status" value="1"/>
</dbReference>
<evidence type="ECO:0000256" key="1">
    <source>
        <dbReference type="ARBA" id="ARBA00006484"/>
    </source>
</evidence>
<evidence type="ECO:0000256" key="2">
    <source>
        <dbReference type="ARBA" id="ARBA00023002"/>
    </source>
</evidence>
<comment type="similarity">
    <text evidence="1">Belongs to the short-chain dehydrogenases/reductases (SDR) family.</text>
</comment>
<comment type="caution">
    <text evidence="3">The sequence shown here is derived from an EMBL/GenBank/DDBJ whole genome shotgun (WGS) entry which is preliminary data.</text>
</comment>
<evidence type="ECO:0000313" key="3">
    <source>
        <dbReference type="EMBL" id="KKM01605.1"/>
    </source>
</evidence>
<protein>
    <submittedName>
        <fullName evidence="3">Uncharacterized protein</fullName>
    </submittedName>
</protein>
<dbReference type="PANTHER" id="PTHR44196">
    <property type="entry name" value="DEHYDROGENASE/REDUCTASE SDR FAMILY MEMBER 7B"/>
    <property type="match status" value="1"/>
</dbReference>
<reference evidence="3" key="1">
    <citation type="journal article" date="2015" name="Nature">
        <title>Complex archaea that bridge the gap between prokaryotes and eukaryotes.</title>
        <authorList>
            <person name="Spang A."/>
            <person name="Saw J.H."/>
            <person name="Jorgensen S.L."/>
            <person name="Zaremba-Niedzwiedzka K."/>
            <person name="Martijn J."/>
            <person name="Lind A.E."/>
            <person name="van Eijk R."/>
            <person name="Schleper C."/>
            <person name="Guy L."/>
            <person name="Ettema T.J."/>
        </authorList>
    </citation>
    <scope>NUCLEOTIDE SEQUENCE</scope>
</reference>
<dbReference type="EMBL" id="LAZR01017152">
    <property type="protein sequence ID" value="KKM01605.1"/>
    <property type="molecule type" value="Genomic_DNA"/>
</dbReference>
<dbReference type="SUPFAM" id="SSF51735">
    <property type="entry name" value="NAD(P)-binding Rossmann-fold domains"/>
    <property type="match status" value="1"/>
</dbReference>
<dbReference type="InterPro" id="IPR002347">
    <property type="entry name" value="SDR_fam"/>
</dbReference>
<dbReference type="CDD" id="cd05233">
    <property type="entry name" value="SDR_c"/>
    <property type="match status" value="1"/>
</dbReference>
<dbReference type="PRINTS" id="PR00080">
    <property type="entry name" value="SDRFAMILY"/>
</dbReference>
<sequence length="274" mass="29848">MKNETALITGSTSGIGKKTAELFLREGCKVMICSRNEDSVNQTLSEFKKEFGDSVIGMVCDVSDPIAIQALVDKTLAAFGSVRILVANAGVNLSYGPFEYLSSEKVNSLAKTMIEINLVGTINSVASVLPHMIKQGYGRIITLSGGGANRPIEHMTLYSASKGGVVAFSKCLAKELDNNENDIKINIFNPGMVDTNLSKGSQLIEAWKDKESFDREFELIRKYVMTDIEVSCSKLIPYALPSCKDNGESFKGFSGMKLGLGFNKVRKALKKMNE</sequence>
<dbReference type="PRINTS" id="PR00081">
    <property type="entry name" value="GDHRDH"/>
</dbReference>
<dbReference type="AlphaFoldDB" id="A0A0F9GS26"/>
<dbReference type="GO" id="GO:0016020">
    <property type="term" value="C:membrane"/>
    <property type="evidence" value="ECO:0007669"/>
    <property type="project" value="TreeGrafter"/>
</dbReference>
<name>A0A0F9GS26_9ZZZZ</name>